<protein>
    <recommendedName>
        <fullName evidence="2">DUF5683 domain-containing protein</fullName>
    </recommendedName>
</protein>
<evidence type="ECO:0000256" key="1">
    <source>
        <dbReference type="SAM" id="SignalP"/>
    </source>
</evidence>
<feature type="signal peptide" evidence="1">
    <location>
        <begin position="1"/>
        <end position="20"/>
    </location>
</feature>
<evidence type="ECO:0000259" key="2">
    <source>
        <dbReference type="Pfam" id="PF18935"/>
    </source>
</evidence>
<reference evidence="3" key="1">
    <citation type="journal article" date="2021" name="PeerJ">
        <title>Extensive microbial diversity within the chicken gut microbiome revealed by metagenomics and culture.</title>
        <authorList>
            <person name="Gilroy R."/>
            <person name="Ravi A."/>
            <person name="Getino M."/>
            <person name="Pursley I."/>
            <person name="Horton D.L."/>
            <person name="Alikhan N.F."/>
            <person name="Baker D."/>
            <person name="Gharbi K."/>
            <person name="Hall N."/>
            <person name="Watson M."/>
            <person name="Adriaenssens E.M."/>
            <person name="Foster-Nyarko E."/>
            <person name="Jarju S."/>
            <person name="Secka A."/>
            <person name="Antonio M."/>
            <person name="Oren A."/>
            <person name="Chaudhuri R.R."/>
            <person name="La Ragione R."/>
            <person name="Hildebrand F."/>
            <person name="Pallen M.J."/>
        </authorList>
    </citation>
    <scope>NUCLEOTIDE SEQUENCE</scope>
    <source>
        <strain evidence="3">MalCec1-1739</strain>
    </source>
</reference>
<comment type="caution">
    <text evidence="3">The sequence shown here is derived from an EMBL/GenBank/DDBJ whole genome shotgun (WGS) entry which is preliminary data.</text>
</comment>
<accession>A0A9D2UI20</accession>
<feature type="domain" description="DUF5683" evidence="2">
    <location>
        <begin position="80"/>
        <end position="242"/>
    </location>
</feature>
<gene>
    <name evidence="3" type="ORF">IAA93_03240</name>
</gene>
<keyword evidence="1" id="KW-0732">Signal</keyword>
<dbReference type="Pfam" id="PF18935">
    <property type="entry name" value="DUF5683"/>
    <property type="match status" value="1"/>
</dbReference>
<dbReference type="Proteomes" id="UP000787625">
    <property type="component" value="Unassembled WGS sequence"/>
</dbReference>
<dbReference type="AlphaFoldDB" id="A0A9D2UI20"/>
<sequence length="242" mass="27658">MIRLLYILLLAMLLPIGLHAQHEDKPVPNAQRHRELQLSDAESDTTAVADTTSIDGYTLSVPDSVINDSLPKFDAKRVWIPDPNKAVWLATLFPGAGQIYNRKYWKLPIYYGGFVACTYALTWNTRMYKDYSQAYIDIMDSDPRTNSFLDFLPPNYDASNPAIQSQLQNTFRNKKDYYRKYRDLSIFAFVGVYLLSIIDAYVDAELSNFDISQDLSMGIGPAVIDDRQCKRTAYGVQYVLTF</sequence>
<feature type="chain" id="PRO_5038779799" description="DUF5683 domain-containing protein" evidence="1">
    <location>
        <begin position="21"/>
        <end position="242"/>
    </location>
</feature>
<dbReference type="InterPro" id="IPR043738">
    <property type="entry name" value="DUF5683"/>
</dbReference>
<dbReference type="EMBL" id="DWUP01000065">
    <property type="protein sequence ID" value="HJD52728.1"/>
    <property type="molecule type" value="Genomic_DNA"/>
</dbReference>
<name>A0A9D2UI20_9BACT</name>
<evidence type="ECO:0000313" key="4">
    <source>
        <dbReference type="Proteomes" id="UP000787625"/>
    </source>
</evidence>
<reference evidence="3" key="2">
    <citation type="submission" date="2021-04" db="EMBL/GenBank/DDBJ databases">
        <authorList>
            <person name="Gilroy R."/>
        </authorList>
    </citation>
    <scope>NUCLEOTIDE SEQUENCE</scope>
    <source>
        <strain evidence="3">MalCec1-1739</strain>
    </source>
</reference>
<evidence type="ECO:0000313" key="3">
    <source>
        <dbReference type="EMBL" id="HJD52728.1"/>
    </source>
</evidence>
<organism evidence="3 4">
    <name type="scientific">Candidatus Avibacteroides avistercoris</name>
    <dbReference type="NCBI Taxonomy" id="2840690"/>
    <lineage>
        <taxon>Bacteria</taxon>
        <taxon>Pseudomonadati</taxon>
        <taxon>Bacteroidota</taxon>
        <taxon>Bacteroidia</taxon>
        <taxon>Bacteroidales</taxon>
        <taxon>Bacteroidaceae</taxon>
        <taxon>Bacteroidaceae incertae sedis</taxon>
        <taxon>Candidatus Avibacteroides</taxon>
    </lineage>
</organism>
<proteinExistence type="predicted"/>